<gene>
    <name evidence="1" type="ORF">LJD61_19960</name>
</gene>
<dbReference type="Proteomes" id="UP001651880">
    <property type="component" value="Unassembled WGS sequence"/>
</dbReference>
<dbReference type="Pfam" id="PF04294">
    <property type="entry name" value="VanW"/>
    <property type="match status" value="1"/>
</dbReference>
<dbReference type="InterPro" id="IPR007391">
    <property type="entry name" value="Vancomycin_resist_VanW"/>
</dbReference>
<dbReference type="InterPro" id="IPR052913">
    <property type="entry name" value="Glycopeptide_resist_protein"/>
</dbReference>
<dbReference type="PANTHER" id="PTHR35788:SF1">
    <property type="entry name" value="EXPORTED PROTEIN"/>
    <property type="match status" value="1"/>
</dbReference>
<dbReference type="PANTHER" id="PTHR35788">
    <property type="entry name" value="EXPORTED PROTEIN-RELATED"/>
    <property type="match status" value="1"/>
</dbReference>
<comment type="caution">
    <text evidence="1">The sequence shown here is derived from an EMBL/GenBank/DDBJ whole genome shotgun (WGS) entry which is preliminary data.</text>
</comment>
<evidence type="ECO:0000313" key="1">
    <source>
        <dbReference type="EMBL" id="MCQ1531795.1"/>
    </source>
</evidence>
<accession>A0ABT1NKJ4</accession>
<keyword evidence="2" id="KW-1185">Reference proteome</keyword>
<proteinExistence type="predicted"/>
<reference evidence="1 2" key="1">
    <citation type="submission" date="2021-10" db="EMBL/GenBank/DDBJ databases">
        <title>Lutispora strain m25 sp. nov., a thermophilic, non-spore-forming bacterium isolated from a lab-scale methanogenic bioreactor digesting anaerobic sludge.</title>
        <authorList>
            <person name="El Houari A."/>
            <person name="Mcdonald J."/>
        </authorList>
    </citation>
    <scope>NUCLEOTIDE SEQUENCE [LARGE SCALE GENOMIC DNA]</scope>
    <source>
        <strain evidence="2">m25</strain>
    </source>
</reference>
<sequence>MDYKENISAMRPKARSKFRIYIGKKYYTYRRYFDWYFGPKKYARTRDENLLPKIYFSHKTPTLRKLKDVDMWYQYNKIINLNIAAKRLNNIIIKPGETFSYWRLIGKPDKSKGYVEGMALFYGSYKAEIGGGLCQLSNLIYWMTLHTPLTVIERYRHSYDVFPDSNRTQPFGSGATCVYNYRDLQIYNGTNETYQLHLKVTGEELSGEWRTEIEPYFKYKVYEKEHSITHEYWGGYMRHNVICRKCYDVNGSQIDDEYITENHALMMYQPFLGEGIG</sequence>
<name>A0ABT1NKJ4_9FIRM</name>
<dbReference type="EMBL" id="JAJEKE010000031">
    <property type="protein sequence ID" value="MCQ1531795.1"/>
    <property type="molecule type" value="Genomic_DNA"/>
</dbReference>
<protein>
    <submittedName>
        <fullName evidence="1">VanW family protein</fullName>
    </submittedName>
</protein>
<evidence type="ECO:0000313" key="2">
    <source>
        <dbReference type="Proteomes" id="UP001651880"/>
    </source>
</evidence>
<dbReference type="RefSeq" id="WP_255229362.1">
    <property type="nucleotide sequence ID" value="NZ_JAJEKE010000031.1"/>
</dbReference>
<organism evidence="1 2">
    <name type="scientific">Lutispora saccharofermentans</name>
    <dbReference type="NCBI Taxonomy" id="3024236"/>
    <lineage>
        <taxon>Bacteria</taxon>
        <taxon>Bacillati</taxon>
        <taxon>Bacillota</taxon>
        <taxon>Clostridia</taxon>
        <taxon>Lutisporales</taxon>
        <taxon>Lutisporaceae</taxon>
        <taxon>Lutispora</taxon>
    </lineage>
</organism>